<evidence type="ECO:0000256" key="4">
    <source>
        <dbReference type="ARBA" id="ARBA00022989"/>
    </source>
</evidence>
<accession>A0A8B6DS46</accession>
<evidence type="ECO:0000256" key="5">
    <source>
        <dbReference type="ARBA" id="ARBA00023136"/>
    </source>
</evidence>
<organism evidence="7 8">
    <name type="scientific">Mytilus galloprovincialis</name>
    <name type="common">Mediterranean mussel</name>
    <dbReference type="NCBI Taxonomy" id="29158"/>
    <lineage>
        <taxon>Eukaryota</taxon>
        <taxon>Metazoa</taxon>
        <taxon>Spiralia</taxon>
        <taxon>Lophotrochozoa</taxon>
        <taxon>Mollusca</taxon>
        <taxon>Bivalvia</taxon>
        <taxon>Autobranchia</taxon>
        <taxon>Pteriomorphia</taxon>
        <taxon>Mytilida</taxon>
        <taxon>Mytiloidea</taxon>
        <taxon>Mytilidae</taxon>
        <taxon>Mytilinae</taxon>
        <taxon>Mytilus</taxon>
    </lineage>
</organism>
<dbReference type="Gene3D" id="1.20.1080.10">
    <property type="entry name" value="Glycerol uptake facilitator protein"/>
    <property type="match status" value="1"/>
</dbReference>
<evidence type="ECO:0000256" key="1">
    <source>
        <dbReference type="ARBA" id="ARBA00004141"/>
    </source>
</evidence>
<dbReference type="PANTHER" id="PTHR19139:SF199">
    <property type="entry name" value="MIP17260P"/>
    <property type="match status" value="1"/>
</dbReference>
<keyword evidence="5 6" id="KW-0472">Membrane</keyword>
<dbReference type="GO" id="GO:0005886">
    <property type="term" value="C:plasma membrane"/>
    <property type="evidence" value="ECO:0007669"/>
    <property type="project" value="TreeGrafter"/>
</dbReference>
<evidence type="ECO:0000313" key="7">
    <source>
        <dbReference type="EMBL" id="VDI22932.1"/>
    </source>
</evidence>
<dbReference type="Proteomes" id="UP000596742">
    <property type="component" value="Unassembled WGS sequence"/>
</dbReference>
<dbReference type="Pfam" id="PF00230">
    <property type="entry name" value="MIP"/>
    <property type="match status" value="1"/>
</dbReference>
<comment type="similarity">
    <text evidence="2">Belongs to the MIP/aquaporin (TC 1.A.8) family.</text>
</comment>
<dbReference type="InterPro" id="IPR034294">
    <property type="entry name" value="Aquaporin_transptr"/>
</dbReference>
<gene>
    <name evidence="7" type="ORF">MGAL_10B071017</name>
</gene>
<dbReference type="EMBL" id="UYJE01003854">
    <property type="protein sequence ID" value="VDI22932.1"/>
    <property type="molecule type" value="Genomic_DNA"/>
</dbReference>
<dbReference type="InterPro" id="IPR023271">
    <property type="entry name" value="Aquaporin-like"/>
</dbReference>
<evidence type="ECO:0000256" key="6">
    <source>
        <dbReference type="SAM" id="Phobius"/>
    </source>
</evidence>
<dbReference type="AlphaFoldDB" id="A0A8B6DS46"/>
<proteinExistence type="inferred from homology"/>
<reference evidence="7" key="1">
    <citation type="submission" date="2018-11" db="EMBL/GenBank/DDBJ databases">
        <authorList>
            <person name="Alioto T."/>
            <person name="Alioto T."/>
        </authorList>
    </citation>
    <scope>NUCLEOTIDE SEQUENCE</scope>
</reference>
<evidence type="ECO:0000256" key="3">
    <source>
        <dbReference type="ARBA" id="ARBA00022692"/>
    </source>
</evidence>
<dbReference type="InterPro" id="IPR000425">
    <property type="entry name" value="MIP"/>
</dbReference>
<feature type="transmembrane region" description="Helical" evidence="6">
    <location>
        <begin position="20"/>
        <end position="40"/>
    </location>
</feature>
<evidence type="ECO:0008006" key="9">
    <source>
        <dbReference type="Google" id="ProtNLM"/>
    </source>
</evidence>
<name>A0A8B6DS46_MYTGA</name>
<evidence type="ECO:0000256" key="2">
    <source>
        <dbReference type="ARBA" id="ARBA00006175"/>
    </source>
</evidence>
<sequence>MNPARSLGSAVASNSFNDHWVYWVAPILGGVIAAVLYKFLFSPFRNAIPIDEAVNELLQDGDMIVIPKDYFTGRSQQKIQTVNSQL</sequence>
<comment type="caution">
    <text evidence="7">The sequence shown here is derived from an EMBL/GenBank/DDBJ whole genome shotgun (WGS) entry which is preliminary data.</text>
</comment>
<dbReference type="OrthoDB" id="3222at2759"/>
<keyword evidence="4 6" id="KW-1133">Transmembrane helix</keyword>
<keyword evidence="3 6" id="KW-0812">Transmembrane</keyword>
<comment type="subcellular location">
    <subcellularLocation>
        <location evidence="1">Membrane</location>
        <topology evidence="1">Multi-pass membrane protein</topology>
    </subcellularLocation>
</comment>
<dbReference type="SUPFAM" id="SSF81338">
    <property type="entry name" value="Aquaporin-like"/>
    <property type="match status" value="1"/>
</dbReference>
<protein>
    <recommendedName>
        <fullName evidence="9">Aquaporin</fullName>
    </recommendedName>
</protein>
<dbReference type="PANTHER" id="PTHR19139">
    <property type="entry name" value="AQUAPORIN TRANSPORTER"/>
    <property type="match status" value="1"/>
</dbReference>
<keyword evidence="8" id="KW-1185">Reference proteome</keyword>
<evidence type="ECO:0000313" key="8">
    <source>
        <dbReference type="Proteomes" id="UP000596742"/>
    </source>
</evidence>
<dbReference type="GO" id="GO:0015250">
    <property type="term" value="F:water channel activity"/>
    <property type="evidence" value="ECO:0007669"/>
    <property type="project" value="TreeGrafter"/>
</dbReference>